<protein>
    <recommendedName>
        <fullName evidence="6">Penicillin binding protein transpeptidase domain-containing protein</fullName>
    </recommendedName>
</protein>
<evidence type="ECO:0000256" key="1">
    <source>
        <dbReference type="ARBA" id="ARBA00022676"/>
    </source>
</evidence>
<keyword evidence="5" id="KW-1185">Reference proteome</keyword>
<evidence type="ECO:0008006" key="6">
    <source>
        <dbReference type="Google" id="ProtNLM"/>
    </source>
</evidence>
<evidence type="ECO:0000256" key="3">
    <source>
        <dbReference type="SAM" id="MobiDB-lite"/>
    </source>
</evidence>
<proteinExistence type="predicted"/>
<dbReference type="PANTHER" id="PTHR32282:SF33">
    <property type="entry name" value="PEPTIDOGLYCAN GLYCOSYLTRANSFERASE"/>
    <property type="match status" value="1"/>
</dbReference>
<sequence length="128" mass="13095">MYFGNGAHGIQSAARRWFSVDAAEPGPDLTRTGAAAHVPGHQIAGKTGTSQGGFSVAFAGFTPAYSASVMVFDPKRNREVPGGGGDRGATIWHDAMAPVLTAGPVVPFPPADPVLSGQVPARDRVDGP</sequence>
<dbReference type="PANTHER" id="PTHR32282">
    <property type="entry name" value="BINDING PROTEIN TRANSPEPTIDASE, PUTATIVE-RELATED"/>
    <property type="match status" value="1"/>
</dbReference>
<accession>A0A239DG07</accession>
<feature type="region of interest" description="Disordered" evidence="3">
    <location>
        <begin position="30"/>
        <end position="49"/>
    </location>
</feature>
<dbReference type="InterPro" id="IPR012338">
    <property type="entry name" value="Beta-lactam/transpept-like"/>
</dbReference>
<name>A0A239DG07_9ACTN</name>
<organism evidence="4 5">
    <name type="scientific">Geodermatophilus pulveris</name>
    <dbReference type="NCBI Taxonomy" id="1564159"/>
    <lineage>
        <taxon>Bacteria</taxon>
        <taxon>Bacillati</taxon>
        <taxon>Actinomycetota</taxon>
        <taxon>Actinomycetes</taxon>
        <taxon>Geodermatophilales</taxon>
        <taxon>Geodermatophilaceae</taxon>
        <taxon>Geodermatophilus</taxon>
    </lineage>
</organism>
<gene>
    <name evidence="4" type="ORF">SAMN06893096_103149</name>
</gene>
<keyword evidence="1" id="KW-0328">Glycosyltransferase</keyword>
<dbReference type="GO" id="GO:0009252">
    <property type="term" value="P:peptidoglycan biosynthetic process"/>
    <property type="evidence" value="ECO:0007669"/>
    <property type="project" value="TreeGrafter"/>
</dbReference>
<dbReference type="EMBL" id="FZOO01000003">
    <property type="protein sequence ID" value="SNS30758.1"/>
    <property type="molecule type" value="Genomic_DNA"/>
</dbReference>
<evidence type="ECO:0000313" key="5">
    <source>
        <dbReference type="Proteomes" id="UP000198373"/>
    </source>
</evidence>
<dbReference type="GO" id="GO:0008955">
    <property type="term" value="F:peptidoglycan glycosyltransferase activity"/>
    <property type="evidence" value="ECO:0007669"/>
    <property type="project" value="TreeGrafter"/>
</dbReference>
<dbReference type="AlphaFoldDB" id="A0A239DG07"/>
<evidence type="ECO:0000256" key="2">
    <source>
        <dbReference type="ARBA" id="ARBA00022679"/>
    </source>
</evidence>
<reference evidence="5" key="1">
    <citation type="submission" date="2017-06" db="EMBL/GenBank/DDBJ databases">
        <authorList>
            <person name="Varghese N."/>
            <person name="Submissions S."/>
        </authorList>
    </citation>
    <scope>NUCLEOTIDE SEQUENCE [LARGE SCALE GENOMIC DNA]</scope>
    <source>
        <strain evidence="5">DSM 46839</strain>
    </source>
</reference>
<dbReference type="Proteomes" id="UP000198373">
    <property type="component" value="Unassembled WGS sequence"/>
</dbReference>
<dbReference type="InterPro" id="IPR050396">
    <property type="entry name" value="Glycosyltr_51/Transpeptidase"/>
</dbReference>
<evidence type="ECO:0000313" key="4">
    <source>
        <dbReference type="EMBL" id="SNS30758.1"/>
    </source>
</evidence>
<dbReference type="Gene3D" id="3.40.710.10">
    <property type="entry name" value="DD-peptidase/beta-lactamase superfamily"/>
    <property type="match status" value="1"/>
</dbReference>
<dbReference type="GO" id="GO:0030288">
    <property type="term" value="C:outer membrane-bounded periplasmic space"/>
    <property type="evidence" value="ECO:0007669"/>
    <property type="project" value="TreeGrafter"/>
</dbReference>
<dbReference type="SUPFAM" id="SSF56601">
    <property type="entry name" value="beta-lactamase/transpeptidase-like"/>
    <property type="match status" value="1"/>
</dbReference>
<keyword evidence="2" id="KW-0808">Transferase</keyword>